<keyword evidence="2" id="KW-0472">Membrane</keyword>
<proteinExistence type="predicted"/>
<evidence type="ECO:0000256" key="2">
    <source>
        <dbReference type="SAM" id="Phobius"/>
    </source>
</evidence>
<feature type="region of interest" description="Disordered" evidence="1">
    <location>
        <begin position="30"/>
        <end position="52"/>
    </location>
</feature>
<dbReference type="AlphaFoldDB" id="A0AAD9JH85"/>
<gene>
    <name evidence="4" type="ORF">NP493_2349g00006</name>
</gene>
<protein>
    <submittedName>
        <fullName evidence="4">Uncharacterized protein</fullName>
    </submittedName>
</protein>
<feature type="transmembrane region" description="Helical" evidence="2">
    <location>
        <begin position="55"/>
        <end position="75"/>
    </location>
</feature>
<feature type="chain" id="PRO_5041968426" evidence="3">
    <location>
        <begin position="24"/>
        <end position="76"/>
    </location>
</feature>
<evidence type="ECO:0000256" key="3">
    <source>
        <dbReference type="SAM" id="SignalP"/>
    </source>
</evidence>
<dbReference type="EMBL" id="JAODUO010002346">
    <property type="protein sequence ID" value="KAK2153138.1"/>
    <property type="molecule type" value="Genomic_DNA"/>
</dbReference>
<keyword evidence="5" id="KW-1185">Reference proteome</keyword>
<feature type="compositionally biased region" description="Low complexity" evidence="1">
    <location>
        <begin position="30"/>
        <end position="49"/>
    </location>
</feature>
<keyword evidence="2" id="KW-0812">Transmembrane</keyword>
<dbReference type="Proteomes" id="UP001209878">
    <property type="component" value="Unassembled WGS sequence"/>
</dbReference>
<evidence type="ECO:0000313" key="4">
    <source>
        <dbReference type="EMBL" id="KAK2153138.1"/>
    </source>
</evidence>
<keyword evidence="3" id="KW-0732">Signal</keyword>
<evidence type="ECO:0000256" key="1">
    <source>
        <dbReference type="SAM" id="MobiDB-lite"/>
    </source>
</evidence>
<evidence type="ECO:0000313" key="5">
    <source>
        <dbReference type="Proteomes" id="UP001209878"/>
    </source>
</evidence>
<sequence>MAQFRKVLVFVCMLVFLMAVTFATESTPSAETTAASGSSPEPETSATTTDGKTGVASAVAYSLTVLAASAIYSLFL</sequence>
<reference evidence="4" key="1">
    <citation type="journal article" date="2023" name="Mol. Biol. Evol.">
        <title>Third-Generation Sequencing Reveals the Adaptive Role of the Epigenome in Three Deep-Sea Polychaetes.</title>
        <authorList>
            <person name="Perez M."/>
            <person name="Aroh O."/>
            <person name="Sun Y."/>
            <person name="Lan Y."/>
            <person name="Juniper S.K."/>
            <person name="Young C.R."/>
            <person name="Angers B."/>
            <person name="Qian P.Y."/>
        </authorList>
    </citation>
    <scope>NUCLEOTIDE SEQUENCE</scope>
    <source>
        <strain evidence="4">R07B-5</strain>
    </source>
</reference>
<name>A0AAD9JH85_RIDPI</name>
<keyword evidence="2" id="KW-1133">Transmembrane helix</keyword>
<organism evidence="4 5">
    <name type="scientific">Ridgeia piscesae</name>
    <name type="common">Tubeworm</name>
    <dbReference type="NCBI Taxonomy" id="27915"/>
    <lineage>
        <taxon>Eukaryota</taxon>
        <taxon>Metazoa</taxon>
        <taxon>Spiralia</taxon>
        <taxon>Lophotrochozoa</taxon>
        <taxon>Annelida</taxon>
        <taxon>Polychaeta</taxon>
        <taxon>Sedentaria</taxon>
        <taxon>Canalipalpata</taxon>
        <taxon>Sabellida</taxon>
        <taxon>Siboglinidae</taxon>
        <taxon>Ridgeia</taxon>
    </lineage>
</organism>
<accession>A0AAD9JH85</accession>
<feature type="signal peptide" evidence="3">
    <location>
        <begin position="1"/>
        <end position="23"/>
    </location>
</feature>
<comment type="caution">
    <text evidence="4">The sequence shown here is derived from an EMBL/GenBank/DDBJ whole genome shotgun (WGS) entry which is preliminary data.</text>
</comment>